<evidence type="ECO:0000313" key="1">
    <source>
        <dbReference type="EMBL" id="KAK0465957.1"/>
    </source>
</evidence>
<keyword evidence="2" id="KW-1185">Reference proteome</keyword>
<comment type="caution">
    <text evidence="1">The sequence shown here is derived from an EMBL/GenBank/DDBJ whole genome shotgun (WGS) entry which is preliminary data.</text>
</comment>
<dbReference type="EMBL" id="JAUEPS010000004">
    <property type="protein sequence ID" value="KAK0465957.1"/>
    <property type="molecule type" value="Genomic_DNA"/>
</dbReference>
<dbReference type="AlphaFoldDB" id="A0AA39TPE0"/>
<dbReference type="RefSeq" id="XP_060336784.1">
    <property type="nucleotide sequence ID" value="XM_060469234.1"/>
</dbReference>
<sequence length="265" mass="30671">MALIRVAVIHDAVSWRNSRTCIVTSPSITLLKDVDVDGLIDALLIYNLGQYSHHGYEAEVAKRQSAIPDYPGSRNKYPGLWSPFRTWDREGWRRYMIRAYDHRRAHGFLDRYYELTNTVRRIPEIATNQKFVNSRNRFHASLVRRESKLRIQHTMCKVTFETMSRTPFTGKFSSRNSQAGKAHCSPPSVEQRLWYYLDCYGTVVTQLPLMKAMFQEKKSYPDLRLRPNVDYITILENSGGYQNIDLGLEGKHRGFGTVSRIGASQ</sequence>
<protein>
    <submittedName>
        <fullName evidence="1">Uncharacterized protein</fullName>
    </submittedName>
</protein>
<accession>A0AA39TPE0</accession>
<evidence type="ECO:0000313" key="2">
    <source>
        <dbReference type="Proteomes" id="UP001175211"/>
    </source>
</evidence>
<dbReference type="Proteomes" id="UP001175211">
    <property type="component" value="Unassembled WGS sequence"/>
</dbReference>
<proteinExistence type="predicted"/>
<gene>
    <name evidence="1" type="ORF">EV420DRAFT_1474776</name>
</gene>
<reference evidence="1" key="1">
    <citation type="submission" date="2023-06" db="EMBL/GenBank/DDBJ databases">
        <authorList>
            <consortium name="Lawrence Berkeley National Laboratory"/>
            <person name="Ahrendt S."/>
            <person name="Sahu N."/>
            <person name="Indic B."/>
            <person name="Wong-Bajracharya J."/>
            <person name="Merenyi Z."/>
            <person name="Ke H.-M."/>
            <person name="Monk M."/>
            <person name="Kocsube S."/>
            <person name="Drula E."/>
            <person name="Lipzen A."/>
            <person name="Balint B."/>
            <person name="Henrissat B."/>
            <person name="Andreopoulos B."/>
            <person name="Martin F.M."/>
            <person name="Harder C.B."/>
            <person name="Rigling D."/>
            <person name="Ford K.L."/>
            <person name="Foster G.D."/>
            <person name="Pangilinan J."/>
            <person name="Papanicolaou A."/>
            <person name="Barry K."/>
            <person name="LaButti K."/>
            <person name="Viragh M."/>
            <person name="Koriabine M."/>
            <person name="Yan M."/>
            <person name="Riley R."/>
            <person name="Champramary S."/>
            <person name="Plett K.L."/>
            <person name="Tsai I.J."/>
            <person name="Slot J."/>
            <person name="Sipos G."/>
            <person name="Plett J."/>
            <person name="Nagy L.G."/>
            <person name="Grigoriev I.V."/>
        </authorList>
    </citation>
    <scope>NUCLEOTIDE SEQUENCE</scope>
    <source>
        <strain evidence="1">CCBAS 213</strain>
    </source>
</reference>
<dbReference type="GeneID" id="85352782"/>
<organism evidence="1 2">
    <name type="scientific">Armillaria tabescens</name>
    <name type="common">Ringless honey mushroom</name>
    <name type="synonym">Agaricus tabescens</name>
    <dbReference type="NCBI Taxonomy" id="1929756"/>
    <lineage>
        <taxon>Eukaryota</taxon>
        <taxon>Fungi</taxon>
        <taxon>Dikarya</taxon>
        <taxon>Basidiomycota</taxon>
        <taxon>Agaricomycotina</taxon>
        <taxon>Agaricomycetes</taxon>
        <taxon>Agaricomycetidae</taxon>
        <taxon>Agaricales</taxon>
        <taxon>Marasmiineae</taxon>
        <taxon>Physalacriaceae</taxon>
        <taxon>Desarmillaria</taxon>
    </lineage>
</organism>
<name>A0AA39TPE0_ARMTA</name>